<keyword evidence="5" id="KW-0547">Nucleotide-binding</keyword>
<dbReference type="Pfam" id="PF07261">
    <property type="entry name" value="DnaB_2"/>
    <property type="match status" value="1"/>
</dbReference>
<dbReference type="RefSeq" id="WP_075778012.1">
    <property type="nucleotide sequence ID" value="NZ_JAIBNN010000001.1"/>
</dbReference>
<feature type="compositionally biased region" description="Basic and acidic residues" evidence="2">
    <location>
        <begin position="413"/>
        <end position="441"/>
    </location>
</feature>
<keyword evidence="5" id="KW-0067">ATP-binding</keyword>
<feature type="domain" description="DnaB/C C-terminal" evidence="3">
    <location>
        <begin position="325"/>
        <end position="385"/>
    </location>
</feature>
<sequence length="460" mass="54296">MGLNSFELGLRPQDSFEVIQDFYLNSQHLEILNRLFTPLIGPQAIGLYHFMHQFSNDIEQPLTHYVIMNELKENLIDFRNQMDLLEAIGLMKSFVKHDEQQTHFIYQLIQPPSASQFFNDPMLSVFLYSEVDKKRYQVLKKHFEQTFRDLTQYQQTTRKFTDVFKVPNRILDIDTQDIPKASEYQGLDLSNESFDFDMLKQMLHNHFISNEIVTKDAKSLIIQLATLYGLTADAMKHIILNSITSAQQLSFEEMRKQARSYYLIEHENQLPKLELNKSIKQSENSNQSNEIPNPENDTEQWLQLLEQTSPIDMLASWSESEPTLSQKNMIEELIHREKMNFGVINILLQFVMLKEDMKLPKSYIFEIASNWKKKGITTAKQAYEYALKVNQPKPSYENKSQPYQGYNRKSKLVSREKTPKWLEERDNPNATELSKDEKDEQFEKDRQAFLEQLNKDWEED</sequence>
<name>A0A2T4PZT6_STAWA</name>
<feature type="domain" description="Replicative helicase loading/DNA remodeling protein DnaB N-terminal winged helix" evidence="4">
    <location>
        <begin position="11"/>
        <end position="259"/>
    </location>
</feature>
<evidence type="ECO:0000256" key="1">
    <source>
        <dbReference type="ARBA" id="ARBA00093462"/>
    </source>
</evidence>
<evidence type="ECO:0000259" key="4">
    <source>
        <dbReference type="Pfam" id="PF25888"/>
    </source>
</evidence>
<keyword evidence="5" id="KW-0378">Hydrolase</keyword>
<dbReference type="STRING" id="1194526.A284_05360"/>
<dbReference type="GO" id="GO:0004386">
    <property type="term" value="F:helicase activity"/>
    <property type="evidence" value="ECO:0007669"/>
    <property type="project" value="UniProtKB-KW"/>
</dbReference>
<accession>A0A2T4PZT6</accession>
<feature type="region of interest" description="Disordered" evidence="2">
    <location>
        <begin position="394"/>
        <end position="441"/>
    </location>
</feature>
<evidence type="ECO:0000313" key="6">
    <source>
        <dbReference type="Proteomes" id="UP000240717"/>
    </source>
</evidence>
<reference evidence="5 6" key="1">
    <citation type="journal article" date="2016" name="Front. Microbiol.">
        <title>Comprehensive Phylogenetic Analysis of Bovine Non-aureus Staphylococci Species Based on Whole-Genome Sequencing.</title>
        <authorList>
            <person name="Naushad S."/>
            <person name="Barkema H.W."/>
            <person name="Luby C."/>
            <person name="Condas L.A."/>
            <person name="Nobrega D.B."/>
            <person name="Carson D.A."/>
            <person name="De Buck J."/>
        </authorList>
    </citation>
    <scope>NUCLEOTIDE SEQUENCE [LARGE SCALE GENOMIC DNA]</scope>
    <source>
        <strain evidence="5 6">SNUC 2993</strain>
    </source>
</reference>
<gene>
    <name evidence="5" type="ORF">BU085_07710</name>
</gene>
<comment type="similarity">
    <text evidence="1">Belongs to the DnaB/DnaD family.</text>
</comment>
<evidence type="ECO:0000259" key="3">
    <source>
        <dbReference type="Pfam" id="PF07261"/>
    </source>
</evidence>
<proteinExistence type="inferred from homology"/>
<dbReference type="InterPro" id="IPR058660">
    <property type="entry name" value="WHD_DnaB"/>
</dbReference>
<dbReference type="InterPro" id="IPR006343">
    <property type="entry name" value="DnaB/C_C"/>
</dbReference>
<comment type="caution">
    <text evidence="5">The sequence shown here is derived from an EMBL/GenBank/DDBJ whole genome shotgun (WGS) entry which is preliminary data.</text>
</comment>
<dbReference type="Proteomes" id="UP000240717">
    <property type="component" value="Unassembled WGS sequence"/>
</dbReference>
<keyword evidence="5" id="KW-0347">Helicase</keyword>
<dbReference type="EMBL" id="PZEV01000023">
    <property type="protein sequence ID" value="PTI50736.1"/>
    <property type="molecule type" value="Genomic_DNA"/>
</dbReference>
<organism evidence="5 6">
    <name type="scientific">Staphylococcus warneri</name>
    <dbReference type="NCBI Taxonomy" id="1292"/>
    <lineage>
        <taxon>Bacteria</taxon>
        <taxon>Bacillati</taxon>
        <taxon>Bacillota</taxon>
        <taxon>Bacilli</taxon>
        <taxon>Bacillales</taxon>
        <taxon>Staphylococcaceae</taxon>
        <taxon>Staphylococcus</taxon>
    </lineage>
</organism>
<protein>
    <submittedName>
        <fullName evidence="5">Helicase DnaB</fullName>
    </submittedName>
</protein>
<dbReference type="AlphaFoldDB" id="A0A2T4PZT6"/>
<dbReference type="Pfam" id="PF25888">
    <property type="entry name" value="WHD_DnaB"/>
    <property type="match status" value="1"/>
</dbReference>
<evidence type="ECO:0000313" key="5">
    <source>
        <dbReference type="EMBL" id="PTI50736.1"/>
    </source>
</evidence>
<evidence type="ECO:0000256" key="2">
    <source>
        <dbReference type="SAM" id="MobiDB-lite"/>
    </source>
</evidence>